<evidence type="ECO:0000313" key="7">
    <source>
        <dbReference type="Proteomes" id="UP000037122"/>
    </source>
</evidence>
<dbReference type="VEuPathDB" id="FungiDB:B9J08_002499"/>
<evidence type="ECO:0000256" key="1">
    <source>
        <dbReference type="ARBA" id="ARBA00006442"/>
    </source>
</evidence>
<gene>
    <name evidence="6" type="ORF">QG37_06146</name>
</gene>
<dbReference type="PRINTS" id="PR00411">
    <property type="entry name" value="PNDRDTASEI"/>
</dbReference>
<proteinExistence type="inferred from homology"/>
<dbReference type="GO" id="GO:0050660">
    <property type="term" value="F:flavin adenine dinucleotide binding"/>
    <property type="evidence" value="ECO:0007669"/>
    <property type="project" value="TreeGrafter"/>
</dbReference>
<dbReference type="PRINTS" id="PR00368">
    <property type="entry name" value="FADPNR"/>
</dbReference>
<comment type="caution">
    <text evidence="6">The sequence shown here is derived from an EMBL/GenBank/DDBJ whole genome shotgun (WGS) entry which is preliminary data.</text>
</comment>
<organism evidence="6 7">
    <name type="scientific">Candidozyma auris</name>
    <name type="common">Yeast</name>
    <name type="synonym">Candida auris</name>
    <dbReference type="NCBI Taxonomy" id="498019"/>
    <lineage>
        <taxon>Eukaryota</taxon>
        <taxon>Fungi</taxon>
        <taxon>Dikarya</taxon>
        <taxon>Ascomycota</taxon>
        <taxon>Saccharomycotina</taxon>
        <taxon>Pichiomycetes</taxon>
        <taxon>Metschnikowiaceae</taxon>
        <taxon>Candidozyma</taxon>
    </lineage>
</organism>
<dbReference type="Pfam" id="PF07992">
    <property type="entry name" value="Pyr_redox_2"/>
    <property type="match status" value="1"/>
</dbReference>
<dbReference type="GO" id="GO:0004174">
    <property type="term" value="F:electron-transferring-flavoprotein dehydrogenase activity"/>
    <property type="evidence" value="ECO:0007669"/>
    <property type="project" value="TreeGrafter"/>
</dbReference>
<dbReference type="VEuPathDB" id="FungiDB:CJI97_002043"/>
<evidence type="ECO:0000313" key="6">
    <source>
        <dbReference type="EMBL" id="KND97736.1"/>
    </source>
</evidence>
<dbReference type="VEuPathDB" id="FungiDB:CJI96_0005052"/>
<dbReference type="AlphaFoldDB" id="A0A0L0NU81"/>
<protein>
    <recommendedName>
        <fullName evidence="5">FAD/NAD(P)-binding domain-containing protein</fullName>
    </recommendedName>
</protein>
<dbReference type="VEuPathDB" id="FungiDB:CJJ09_005071"/>
<dbReference type="SUPFAM" id="SSF51905">
    <property type="entry name" value="FAD/NAD(P)-binding domain"/>
    <property type="match status" value="1"/>
</dbReference>
<dbReference type="InterPro" id="IPR036188">
    <property type="entry name" value="FAD/NAD-bd_sf"/>
</dbReference>
<dbReference type="VEuPathDB" id="FungiDB:QG37_06146"/>
<comment type="similarity">
    <text evidence="1">Belongs to the FAD-dependent oxidoreductase family.</text>
</comment>
<dbReference type="VEuPathDB" id="FungiDB:CJJ07_002411"/>
<name>A0A0L0NU81_CANAR</name>
<accession>A0A0L0NU81</accession>
<dbReference type="Gene3D" id="3.50.50.100">
    <property type="match status" value="1"/>
</dbReference>
<dbReference type="Proteomes" id="UP000037122">
    <property type="component" value="Unassembled WGS sequence"/>
</dbReference>
<evidence type="ECO:0000256" key="3">
    <source>
        <dbReference type="ARBA" id="ARBA00022827"/>
    </source>
</evidence>
<dbReference type="PANTHER" id="PTHR43735:SF3">
    <property type="entry name" value="FERROPTOSIS SUPPRESSOR PROTEIN 1"/>
    <property type="match status" value="1"/>
</dbReference>
<keyword evidence="4" id="KW-0560">Oxidoreductase</keyword>
<dbReference type="PANTHER" id="PTHR43735">
    <property type="entry name" value="APOPTOSIS-INDUCING FACTOR 1"/>
    <property type="match status" value="1"/>
</dbReference>
<reference evidence="7" key="1">
    <citation type="journal article" date="2015" name="BMC Genomics">
        <title>Draft genome of a commonly misdiagnosed multidrug resistant pathogen Candida auris.</title>
        <authorList>
            <person name="Chatterjee S."/>
            <person name="Alampalli S.V."/>
            <person name="Nageshan R.K."/>
            <person name="Chettiar S.T."/>
            <person name="Joshi S."/>
            <person name="Tatu U.S."/>
        </authorList>
    </citation>
    <scope>NUCLEOTIDE SEQUENCE [LARGE SCALE GENOMIC DNA]</scope>
    <source>
        <strain evidence="7">6684</strain>
    </source>
</reference>
<feature type="domain" description="FAD/NAD(P)-binding" evidence="5">
    <location>
        <begin position="17"/>
        <end position="345"/>
    </location>
</feature>
<evidence type="ECO:0000256" key="4">
    <source>
        <dbReference type="ARBA" id="ARBA00023002"/>
    </source>
</evidence>
<dbReference type="InterPro" id="IPR023753">
    <property type="entry name" value="FAD/NAD-binding_dom"/>
</dbReference>
<sequence>MTKISAVTKLATSLATNVLLVGGCYGGLSALVHLRNLLKEKTLSKRVNVTLVEPKAGLLNILGVPRAIVDPEFAKTQYVPLDEFRTLHFDHLVSDDKYVLQTAGPKIQPGVNEHVEVTYVQGKVTKLGKQEAEYSLNGGAGGTEKITFDYCVLAAGRNRTWPTSPDAINTESFLEEVTKFNSTVKQSNRIAVVGAGAVGIEIAGDIKTKHPDKEVMLIHPHATFPPEKLSDEFKQKVRESLERANVKVMTGLRVKRELENKNLELTNGDIIEADFTYWCTSFKNNTDLLGEELSHFVSPKNNVYINGYLQLAHPETNEVIENIFCVGDMTETPNIKTAGWAISMGRHVGNYLLSLIVDGKLSGDEFPVDRPSAMLLVCGNEDIISEVGGEVVVNKPIYIEQYKTYKFATVRNTLGV</sequence>
<evidence type="ECO:0000256" key="2">
    <source>
        <dbReference type="ARBA" id="ARBA00022630"/>
    </source>
</evidence>
<dbReference type="GO" id="GO:0005737">
    <property type="term" value="C:cytoplasm"/>
    <property type="evidence" value="ECO:0007669"/>
    <property type="project" value="TreeGrafter"/>
</dbReference>
<dbReference type="EMBL" id="LGST01000041">
    <property type="protein sequence ID" value="KND97736.1"/>
    <property type="molecule type" value="Genomic_DNA"/>
</dbReference>
<evidence type="ECO:0000259" key="5">
    <source>
        <dbReference type="Pfam" id="PF07992"/>
    </source>
</evidence>
<keyword evidence="2" id="KW-0285">Flavoprotein</keyword>
<keyword evidence="3" id="KW-0274">FAD</keyword>
<dbReference type="PROSITE" id="PS51257">
    <property type="entry name" value="PROKAR_LIPOPROTEIN"/>
    <property type="match status" value="1"/>
</dbReference>